<protein>
    <submittedName>
        <fullName evidence="2">Uncharacterized protein</fullName>
    </submittedName>
</protein>
<evidence type="ECO:0000313" key="3">
    <source>
        <dbReference type="Proteomes" id="UP000219048"/>
    </source>
</evidence>
<keyword evidence="3" id="KW-1185">Reference proteome</keyword>
<keyword evidence="1" id="KW-0812">Transmembrane</keyword>
<feature type="transmembrane region" description="Helical" evidence="1">
    <location>
        <begin position="305"/>
        <end position="325"/>
    </location>
</feature>
<dbReference type="AlphaFoldDB" id="A0A285MD07"/>
<dbReference type="OrthoDB" id="1452530at2"/>
<dbReference type="RefSeq" id="WP_097044362.1">
    <property type="nucleotide sequence ID" value="NZ_OBEH01000001.1"/>
</dbReference>
<feature type="transmembrane region" description="Helical" evidence="1">
    <location>
        <begin position="45"/>
        <end position="62"/>
    </location>
</feature>
<reference evidence="3" key="1">
    <citation type="submission" date="2017-09" db="EMBL/GenBank/DDBJ databases">
        <authorList>
            <person name="Varghese N."/>
            <person name="Submissions S."/>
        </authorList>
    </citation>
    <scope>NUCLEOTIDE SEQUENCE [LARGE SCALE GENOMIC DNA]</scope>
    <source>
        <strain evidence="3">DSM 25885</strain>
    </source>
</reference>
<name>A0A285MD07_9FLAO</name>
<keyword evidence="1" id="KW-0472">Membrane</keyword>
<dbReference type="Proteomes" id="UP000219048">
    <property type="component" value="Unassembled WGS sequence"/>
</dbReference>
<proteinExistence type="predicted"/>
<dbReference type="EMBL" id="OBEH01000001">
    <property type="protein sequence ID" value="SNY95019.1"/>
    <property type="molecule type" value="Genomic_DNA"/>
</dbReference>
<evidence type="ECO:0000256" key="1">
    <source>
        <dbReference type="SAM" id="Phobius"/>
    </source>
</evidence>
<gene>
    <name evidence="2" type="ORF">SAMN06265377_0685</name>
</gene>
<accession>A0A285MD07</accession>
<keyword evidence="1" id="KW-1133">Transmembrane helix</keyword>
<sequence length="334" mass="37415">MAEQPVNQNTSDEIDLGQLFQMIGRGFNKIGIVFLRIFLYLKKNALILGGLIIVGFGIGYGLNKITTKKKKIEVIVKPNFESKDYLYGAVQELEGKLKGKDTVFFRGLGINLEDLKKFEVEIAPMKDNGGKSNLEEDLKYLEYIGDLKNDGPIKQVIKNEVLSSSFVNHKIAFYFKNALEGEKAAHIIMDYINANPQFKELGNIYTNNAKEQIKENKILIDQIDKLVTNYTKALGNKSNGVDADGTVLLGGEQGLNIPALLSQKKSLVKNNAEAKIDLEEMKETIKILNFGKPQEIEKSFFGKSIVLIPLVLFLLFFIISAIRYLNKKASELPT</sequence>
<organism evidence="2 3">
    <name type="scientific">Flagellimonas pacifica</name>
    <dbReference type="NCBI Taxonomy" id="1247520"/>
    <lineage>
        <taxon>Bacteria</taxon>
        <taxon>Pseudomonadati</taxon>
        <taxon>Bacteroidota</taxon>
        <taxon>Flavobacteriia</taxon>
        <taxon>Flavobacteriales</taxon>
        <taxon>Flavobacteriaceae</taxon>
        <taxon>Flagellimonas</taxon>
    </lineage>
</organism>
<evidence type="ECO:0000313" key="2">
    <source>
        <dbReference type="EMBL" id="SNY95019.1"/>
    </source>
</evidence>